<feature type="region of interest" description="Disordered" evidence="1">
    <location>
        <begin position="42"/>
        <end position="67"/>
    </location>
</feature>
<gene>
    <name evidence="2" type="ORF">BYL167_LOCUS40155</name>
    <name evidence="3" type="ORF">GIL414_LOCUS45532</name>
</gene>
<evidence type="ECO:0000313" key="2">
    <source>
        <dbReference type="EMBL" id="CAF4601573.1"/>
    </source>
</evidence>
<evidence type="ECO:0000313" key="4">
    <source>
        <dbReference type="Proteomes" id="UP000681720"/>
    </source>
</evidence>
<dbReference type="EMBL" id="CAJOBH010098621">
    <property type="protein sequence ID" value="CAF4601573.1"/>
    <property type="molecule type" value="Genomic_DNA"/>
</dbReference>
<proteinExistence type="predicted"/>
<organism evidence="3 4">
    <name type="scientific">Rotaria magnacalcarata</name>
    <dbReference type="NCBI Taxonomy" id="392030"/>
    <lineage>
        <taxon>Eukaryota</taxon>
        <taxon>Metazoa</taxon>
        <taxon>Spiralia</taxon>
        <taxon>Gnathifera</taxon>
        <taxon>Rotifera</taxon>
        <taxon>Eurotatoria</taxon>
        <taxon>Bdelloidea</taxon>
        <taxon>Philodinida</taxon>
        <taxon>Philodinidae</taxon>
        <taxon>Rotaria</taxon>
    </lineage>
</organism>
<dbReference type="Proteomes" id="UP000681720">
    <property type="component" value="Unassembled WGS sequence"/>
</dbReference>
<feature type="non-terminal residue" evidence="3">
    <location>
        <position position="1"/>
    </location>
</feature>
<dbReference type="EMBL" id="CAJOBJ010140495">
    <property type="protein sequence ID" value="CAF4760566.1"/>
    <property type="molecule type" value="Genomic_DNA"/>
</dbReference>
<evidence type="ECO:0000256" key="1">
    <source>
        <dbReference type="SAM" id="MobiDB-lite"/>
    </source>
</evidence>
<comment type="caution">
    <text evidence="3">The sequence shown here is derived from an EMBL/GenBank/DDBJ whole genome shotgun (WGS) entry which is preliminary data.</text>
</comment>
<feature type="region of interest" description="Disordered" evidence="1">
    <location>
        <begin position="1"/>
        <end position="30"/>
    </location>
</feature>
<feature type="non-terminal residue" evidence="3">
    <location>
        <position position="67"/>
    </location>
</feature>
<protein>
    <submittedName>
        <fullName evidence="3">Uncharacterized protein</fullName>
    </submittedName>
</protein>
<sequence>INGSGFRRRRQQPSAPVYGNPNLGGANLPSAYNYPSNTNFYGNNLNSQATKDVYGNPMMVPNAGNSM</sequence>
<dbReference type="AlphaFoldDB" id="A0A8S3AYA3"/>
<accession>A0A8S3AYA3</accession>
<evidence type="ECO:0000313" key="3">
    <source>
        <dbReference type="EMBL" id="CAF4760566.1"/>
    </source>
</evidence>
<dbReference type="Proteomes" id="UP000681967">
    <property type="component" value="Unassembled WGS sequence"/>
</dbReference>
<reference evidence="3" key="1">
    <citation type="submission" date="2021-02" db="EMBL/GenBank/DDBJ databases">
        <authorList>
            <person name="Nowell W R."/>
        </authorList>
    </citation>
    <scope>NUCLEOTIDE SEQUENCE</scope>
</reference>
<feature type="compositionally biased region" description="Basic residues" evidence="1">
    <location>
        <begin position="1"/>
        <end position="11"/>
    </location>
</feature>
<name>A0A8S3AYA3_9BILA</name>